<feature type="transmembrane region" description="Helical" evidence="2">
    <location>
        <begin position="272"/>
        <end position="288"/>
    </location>
</feature>
<dbReference type="EMBL" id="CAJVCE010000005">
    <property type="protein sequence ID" value="CAG7634777.1"/>
    <property type="molecule type" value="Genomic_DNA"/>
</dbReference>
<reference evidence="4 5" key="1">
    <citation type="submission" date="2021-06" db="EMBL/GenBank/DDBJ databases">
        <authorList>
            <person name="Criscuolo A."/>
        </authorList>
    </citation>
    <scope>NUCLEOTIDE SEQUENCE [LARGE SCALE GENOMIC DNA]</scope>
    <source>
        <strain evidence="5">CIP 111802</strain>
    </source>
</reference>
<comment type="caution">
    <text evidence="4">The sequence shown here is derived from an EMBL/GenBank/DDBJ whole genome shotgun (WGS) entry which is preliminary data.</text>
</comment>
<feature type="transmembrane region" description="Helical" evidence="2">
    <location>
        <begin position="152"/>
        <end position="172"/>
    </location>
</feature>
<dbReference type="PANTHER" id="PTHR22911:SF137">
    <property type="entry name" value="SOLUTE CARRIER FAMILY 35 MEMBER G2-RELATED"/>
    <property type="match status" value="1"/>
</dbReference>
<keyword evidence="5" id="KW-1185">Reference proteome</keyword>
<keyword evidence="2" id="KW-0472">Membrane</keyword>
<feature type="transmembrane region" description="Helical" evidence="2">
    <location>
        <begin position="216"/>
        <end position="235"/>
    </location>
</feature>
<evidence type="ECO:0000256" key="1">
    <source>
        <dbReference type="ARBA" id="ARBA00007362"/>
    </source>
</evidence>
<keyword evidence="2" id="KW-1133">Transmembrane helix</keyword>
<evidence type="ECO:0000256" key="2">
    <source>
        <dbReference type="SAM" id="Phobius"/>
    </source>
</evidence>
<feature type="transmembrane region" description="Helical" evidence="2">
    <location>
        <begin position="72"/>
        <end position="91"/>
    </location>
</feature>
<protein>
    <recommendedName>
        <fullName evidence="3">EamA domain-containing protein</fullName>
    </recommendedName>
</protein>
<proteinExistence type="inferred from homology"/>
<gene>
    <name evidence="4" type="ORF">PAECIP111802_02065</name>
</gene>
<feature type="domain" description="EamA" evidence="3">
    <location>
        <begin position="8"/>
        <end position="142"/>
    </location>
</feature>
<accession>A0ABM8VFE9</accession>
<dbReference type="InterPro" id="IPR000620">
    <property type="entry name" value="EamA_dom"/>
</dbReference>
<evidence type="ECO:0000313" key="4">
    <source>
        <dbReference type="EMBL" id="CAG7634777.1"/>
    </source>
</evidence>
<sequence>MFLKERTKASLLLLIGAASYGVLSTFVKLGYKDGFTPGEITGSQVAFGFIALWLMCIPYYRKLKQISLKAILKLTGSGIFTGLTGIFYYFSLQNLDASFAVLLLFQFTWMGMLLEWMLHGKKPGRNQIVAIVIILAGTLLASGLSGSSLDRLSFAGIGLGILAAASYTLNMYFSGRVATEVPTLFRSTWMVTGALLIVLVVYPPQFLWNGSIGSGLWFWALILGLFGMIIPPYLFAKGAPQLDTGIAAILGAVELPVVIVISSLLLGERTGILQWLGILLIFAGIVVSEKKKPKGAAAQP</sequence>
<feature type="transmembrane region" description="Helical" evidence="2">
    <location>
        <begin position="97"/>
        <end position="116"/>
    </location>
</feature>
<feature type="transmembrane region" description="Helical" evidence="2">
    <location>
        <begin position="247"/>
        <end position="266"/>
    </location>
</feature>
<keyword evidence="2" id="KW-0812">Transmembrane</keyword>
<dbReference type="RefSeq" id="WP_218098414.1">
    <property type="nucleotide sequence ID" value="NZ_CAJVCE010000005.1"/>
</dbReference>
<evidence type="ECO:0000259" key="3">
    <source>
        <dbReference type="Pfam" id="PF00892"/>
    </source>
</evidence>
<name>A0ABM8VFE9_9BACL</name>
<comment type="similarity">
    <text evidence="1">Belongs to the EamA transporter family.</text>
</comment>
<feature type="domain" description="EamA" evidence="3">
    <location>
        <begin position="156"/>
        <end position="287"/>
    </location>
</feature>
<feature type="transmembrane region" description="Helical" evidence="2">
    <location>
        <begin position="128"/>
        <end position="146"/>
    </location>
</feature>
<evidence type="ECO:0000313" key="5">
    <source>
        <dbReference type="Proteomes" id="UP000730618"/>
    </source>
</evidence>
<dbReference type="PANTHER" id="PTHR22911">
    <property type="entry name" value="ACYL-MALONYL CONDENSING ENZYME-RELATED"/>
    <property type="match status" value="1"/>
</dbReference>
<dbReference type="Proteomes" id="UP000730618">
    <property type="component" value="Unassembled WGS sequence"/>
</dbReference>
<feature type="transmembrane region" description="Helical" evidence="2">
    <location>
        <begin position="184"/>
        <end position="204"/>
    </location>
</feature>
<organism evidence="4 5">
    <name type="scientific">Paenibacillus allorhizosphaerae</name>
    <dbReference type="NCBI Taxonomy" id="2849866"/>
    <lineage>
        <taxon>Bacteria</taxon>
        <taxon>Bacillati</taxon>
        <taxon>Bacillota</taxon>
        <taxon>Bacilli</taxon>
        <taxon>Bacillales</taxon>
        <taxon>Paenibacillaceae</taxon>
        <taxon>Paenibacillus</taxon>
    </lineage>
</organism>
<feature type="transmembrane region" description="Helical" evidence="2">
    <location>
        <begin position="40"/>
        <end position="60"/>
    </location>
</feature>
<dbReference type="Pfam" id="PF00892">
    <property type="entry name" value="EamA"/>
    <property type="match status" value="2"/>
</dbReference>